<sequence length="465" mass="48453">MGRGGRRYRHISKRTHVQTRPSFQGKEYSEIDRIILGMGVISKHRCQCDLCSPSNESDGLSVDRPASPPPGVLSSIGKENIAATLPGSQPVPTHLGTAGGYQSQSLWTSDPAHFGFVRPTPHGSTPMPGHQSQGLVESTAAATTTPTPTHFSFPPQGFHLETLGPSSPAVTATPAPTSSFFGPARPPPYGSPMPGWHLQPLGKSNPTAAKTPSPAVYTFCPHSSSPMTGSQFQPPMKSNPAATTAGPFPATPNPSIANGQAHAVKDSCTHSLPQNNVFASSPASVFASSPASVFASAPTVFASSPASSFPNPSSVFPQQSPNGLFPERPGISPPVAGNPLQAPPASVTVAPIFSWTTLPAFGGSITCERASSFRPIGVHSEGESGAFHSTSAAALNKGRSHEELQWEHYQNNPMQGKIPVMMIPVIPLPGGGFSILTVQSNIVQHANTIPQATEAGSPSSFLHNN</sequence>
<gene>
    <name evidence="1" type="ORF">MLD38_018586</name>
</gene>
<evidence type="ECO:0000313" key="1">
    <source>
        <dbReference type="EMBL" id="KAI4370216.1"/>
    </source>
</evidence>
<reference evidence="2" key="1">
    <citation type="journal article" date="2023" name="Front. Plant Sci.">
        <title>Chromosomal-level genome assembly of Melastoma candidum provides insights into trichome evolution.</title>
        <authorList>
            <person name="Zhong Y."/>
            <person name="Wu W."/>
            <person name="Sun C."/>
            <person name="Zou P."/>
            <person name="Liu Y."/>
            <person name="Dai S."/>
            <person name="Zhou R."/>
        </authorList>
    </citation>
    <scope>NUCLEOTIDE SEQUENCE [LARGE SCALE GENOMIC DNA]</scope>
</reference>
<keyword evidence="2" id="KW-1185">Reference proteome</keyword>
<dbReference type="Proteomes" id="UP001057402">
    <property type="component" value="Chromosome 5"/>
</dbReference>
<organism evidence="1 2">
    <name type="scientific">Melastoma candidum</name>
    <dbReference type="NCBI Taxonomy" id="119954"/>
    <lineage>
        <taxon>Eukaryota</taxon>
        <taxon>Viridiplantae</taxon>
        <taxon>Streptophyta</taxon>
        <taxon>Embryophyta</taxon>
        <taxon>Tracheophyta</taxon>
        <taxon>Spermatophyta</taxon>
        <taxon>Magnoliopsida</taxon>
        <taxon>eudicotyledons</taxon>
        <taxon>Gunneridae</taxon>
        <taxon>Pentapetalae</taxon>
        <taxon>rosids</taxon>
        <taxon>malvids</taxon>
        <taxon>Myrtales</taxon>
        <taxon>Melastomataceae</taxon>
        <taxon>Melastomatoideae</taxon>
        <taxon>Melastomateae</taxon>
        <taxon>Melastoma</taxon>
    </lineage>
</organism>
<accession>A0ACB9QTH1</accession>
<name>A0ACB9QTH1_9MYRT</name>
<protein>
    <submittedName>
        <fullName evidence="1">Uncharacterized protein</fullName>
    </submittedName>
</protein>
<dbReference type="EMBL" id="CM042884">
    <property type="protein sequence ID" value="KAI4370216.1"/>
    <property type="molecule type" value="Genomic_DNA"/>
</dbReference>
<proteinExistence type="predicted"/>
<comment type="caution">
    <text evidence="1">The sequence shown here is derived from an EMBL/GenBank/DDBJ whole genome shotgun (WGS) entry which is preliminary data.</text>
</comment>
<evidence type="ECO:0000313" key="2">
    <source>
        <dbReference type="Proteomes" id="UP001057402"/>
    </source>
</evidence>